<dbReference type="AlphaFoldDB" id="A0A1B2M0T9"/>
<sequence>MVLEKFVDIWNRFLDLIDAIPEDNIAVSVYILGAVIILWCWYAVIRRIPAPFGGILWVVLFALIATPTISEGPNSEIAPAIFGLLFGILTKDSPLIWSNLSLILFVIGIGFVIGWCWSKANITMKKTKKSDDASPL</sequence>
<dbReference type="OrthoDB" id="6657720at2"/>
<dbReference type="Proteomes" id="UP000093391">
    <property type="component" value="Chromosome"/>
</dbReference>
<dbReference type="EMBL" id="CP016895">
    <property type="protein sequence ID" value="AOA58633.1"/>
    <property type="molecule type" value="Genomic_DNA"/>
</dbReference>
<evidence type="ECO:0000313" key="3">
    <source>
        <dbReference type="Proteomes" id="UP000093391"/>
    </source>
</evidence>
<proteinExistence type="predicted"/>
<dbReference type="STRING" id="1789224.BFG52_09900"/>
<accession>A0A1B2M0T9</accession>
<keyword evidence="1" id="KW-0472">Membrane</keyword>
<keyword evidence="1" id="KW-0812">Transmembrane</keyword>
<feature type="transmembrane region" description="Helical" evidence="1">
    <location>
        <begin position="95"/>
        <end position="118"/>
    </location>
</feature>
<dbReference type="KEGG" id="ala:BFG52_09900"/>
<gene>
    <name evidence="2" type="ORF">BFG52_09900</name>
</gene>
<keyword evidence="1" id="KW-1133">Transmembrane helix</keyword>
<reference evidence="2 3" key="1">
    <citation type="submission" date="2016-08" db="EMBL/GenBank/DDBJ databases">
        <authorList>
            <person name="Seilhamer J.J."/>
        </authorList>
    </citation>
    <scope>NUCLEOTIDE SEQUENCE [LARGE SCALE GENOMIC DNA]</scope>
    <source>
        <strain evidence="2 3">BRTC-1</strain>
    </source>
</reference>
<keyword evidence="3" id="KW-1185">Reference proteome</keyword>
<name>A0A1B2M0T9_9GAMM</name>
<protein>
    <recommendedName>
        <fullName evidence="4">Resolvase</fullName>
    </recommendedName>
</protein>
<dbReference type="RefSeq" id="WP_067555447.1">
    <property type="nucleotide sequence ID" value="NZ_CP016895.1"/>
</dbReference>
<evidence type="ECO:0000256" key="1">
    <source>
        <dbReference type="SAM" id="Phobius"/>
    </source>
</evidence>
<feature type="transmembrane region" description="Helical" evidence="1">
    <location>
        <begin position="25"/>
        <end position="45"/>
    </location>
</feature>
<feature type="transmembrane region" description="Helical" evidence="1">
    <location>
        <begin position="52"/>
        <end position="69"/>
    </location>
</feature>
<evidence type="ECO:0000313" key="2">
    <source>
        <dbReference type="EMBL" id="AOA58633.1"/>
    </source>
</evidence>
<evidence type="ECO:0008006" key="4">
    <source>
        <dbReference type="Google" id="ProtNLM"/>
    </source>
</evidence>
<organism evidence="2 3">
    <name type="scientific">Acinetobacter larvae</name>
    <dbReference type="NCBI Taxonomy" id="1789224"/>
    <lineage>
        <taxon>Bacteria</taxon>
        <taxon>Pseudomonadati</taxon>
        <taxon>Pseudomonadota</taxon>
        <taxon>Gammaproteobacteria</taxon>
        <taxon>Moraxellales</taxon>
        <taxon>Moraxellaceae</taxon>
        <taxon>Acinetobacter</taxon>
    </lineage>
</organism>